<sequence length="127" mass="14838">MNSSYLETAETSEFTKLEDKSFVNQFIDTKGKFWERNSFIEPYVENFGRQAVNLCKNLPKIEPEQPEESFLEKKIFIKYEGCEDTTINNESNKAIIPKIEAESFEEDIKTIKNEHINDGNKWLQGSM</sequence>
<organism evidence="1 2">
    <name type="scientific">Cryptolaemus montrouzieri</name>
    <dbReference type="NCBI Taxonomy" id="559131"/>
    <lineage>
        <taxon>Eukaryota</taxon>
        <taxon>Metazoa</taxon>
        <taxon>Ecdysozoa</taxon>
        <taxon>Arthropoda</taxon>
        <taxon>Hexapoda</taxon>
        <taxon>Insecta</taxon>
        <taxon>Pterygota</taxon>
        <taxon>Neoptera</taxon>
        <taxon>Endopterygota</taxon>
        <taxon>Coleoptera</taxon>
        <taxon>Polyphaga</taxon>
        <taxon>Cucujiformia</taxon>
        <taxon>Coccinelloidea</taxon>
        <taxon>Coccinellidae</taxon>
        <taxon>Scymninae</taxon>
        <taxon>Scymnini</taxon>
        <taxon>Cryptolaemus</taxon>
    </lineage>
</organism>
<reference evidence="1 2" key="1">
    <citation type="journal article" date="2021" name="BMC Biol.">
        <title>Horizontally acquired antibacterial genes associated with adaptive radiation of ladybird beetles.</title>
        <authorList>
            <person name="Li H.S."/>
            <person name="Tang X.F."/>
            <person name="Huang Y.H."/>
            <person name="Xu Z.Y."/>
            <person name="Chen M.L."/>
            <person name="Du X.Y."/>
            <person name="Qiu B.Y."/>
            <person name="Chen P.T."/>
            <person name="Zhang W."/>
            <person name="Slipinski A."/>
            <person name="Escalona H.E."/>
            <person name="Waterhouse R.M."/>
            <person name="Zwick A."/>
            <person name="Pang H."/>
        </authorList>
    </citation>
    <scope>NUCLEOTIDE SEQUENCE [LARGE SCALE GENOMIC DNA]</scope>
    <source>
        <strain evidence="1">SYSU2018</strain>
    </source>
</reference>
<name>A0ABD2MYK0_9CUCU</name>
<evidence type="ECO:0000313" key="1">
    <source>
        <dbReference type="EMBL" id="KAL3271212.1"/>
    </source>
</evidence>
<gene>
    <name evidence="1" type="ORF">HHI36_021708</name>
</gene>
<dbReference type="AlphaFoldDB" id="A0ABD2MYK0"/>
<keyword evidence="2" id="KW-1185">Reference proteome</keyword>
<proteinExistence type="predicted"/>
<protein>
    <submittedName>
        <fullName evidence="1">Uncharacterized protein</fullName>
    </submittedName>
</protein>
<dbReference type="Proteomes" id="UP001516400">
    <property type="component" value="Unassembled WGS sequence"/>
</dbReference>
<comment type="caution">
    <text evidence="1">The sequence shown here is derived from an EMBL/GenBank/DDBJ whole genome shotgun (WGS) entry which is preliminary data.</text>
</comment>
<evidence type="ECO:0000313" key="2">
    <source>
        <dbReference type="Proteomes" id="UP001516400"/>
    </source>
</evidence>
<dbReference type="EMBL" id="JABFTP020000042">
    <property type="protein sequence ID" value="KAL3271212.1"/>
    <property type="molecule type" value="Genomic_DNA"/>
</dbReference>
<accession>A0ABD2MYK0</accession>